<keyword evidence="1" id="KW-0472">Membrane</keyword>
<evidence type="ECO:0008006" key="4">
    <source>
        <dbReference type="Google" id="ProtNLM"/>
    </source>
</evidence>
<evidence type="ECO:0000313" key="3">
    <source>
        <dbReference type="Proteomes" id="UP000436181"/>
    </source>
</evidence>
<sequence length="243" mass="28183">MRYLTSATYWLFLLYLLYFGADSLADCQSLVEVVFSIAFLTCALCWYFFFGVSLVPKAIPSQVWITENDEIFTQEFRIAWILWVAVLATFTVGLIALFDHSLLSETNTGRVVYLGVLSLIGFPYFMAAVFLMPHYTFIFRLTDDKIIHDYCGTVRSFNYEDITHIYIKARYFLFPAIEICGAGTSRKDYHPIAKYRKQDIYRFTPITGIVLGHVELKEFVRILEEKTQISVEPKGRGIKRFLD</sequence>
<organism evidence="2 3">
    <name type="scientific">Corynebacterium zhongnanshanii</name>
    <dbReference type="NCBI Taxonomy" id="2768834"/>
    <lineage>
        <taxon>Bacteria</taxon>
        <taxon>Bacillati</taxon>
        <taxon>Actinomycetota</taxon>
        <taxon>Actinomycetes</taxon>
        <taxon>Mycobacteriales</taxon>
        <taxon>Corynebacteriaceae</taxon>
        <taxon>Corynebacterium</taxon>
    </lineage>
</organism>
<feature type="transmembrane region" description="Helical" evidence="1">
    <location>
        <begin position="35"/>
        <end position="55"/>
    </location>
</feature>
<keyword evidence="1" id="KW-0812">Transmembrane</keyword>
<proteinExistence type="predicted"/>
<keyword evidence="3" id="KW-1185">Reference proteome</keyword>
<dbReference type="EMBL" id="WBZJ01000001">
    <property type="protein sequence ID" value="KAB3522618.1"/>
    <property type="molecule type" value="Genomic_DNA"/>
</dbReference>
<gene>
    <name evidence="2" type="ORF">F8377_00005</name>
</gene>
<comment type="caution">
    <text evidence="2">The sequence shown here is derived from an EMBL/GenBank/DDBJ whole genome shotgun (WGS) entry which is preliminary data.</text>
</comment>
<feature type="transmembrane region" description="Helical" evidence="1">
    <location>
        <begin position="76"/>
        <end position="98"/>
    </location>
</feature>
<protein>
    <recommendedName>
        <fullName evidence="4">PH domain-containing protein</fullName>
    </recommendedName>
</protein>
<reference evidence="2 3" key="1">
    <citation type="submission" date="2019-10" db="EMBL/GenBank/DDBJ databases">
        <title>Corynebacterium sp novel species isolated from the respiratory tract of Marmot.</title>
        <authorList>
            <person name="Zhang G."/>
        </authorList>
    </citation>
    <scope>NUCLEOTIDE SEQUENCE [LARGE SCALE GENOMIC DNA]</scope>
    <source>
        <strain evidence="2 3">336</strain>
    </source>
</reference>
<evidence type="ECO:0000256" key="1">
    <source>
        <dbReference type="SAM" id="Phobius"/>
    </source>
</evidence>
<accession>A0ABQ6VFM7</accession>
<dbReference type="Proteomes" id="UP000436181">
    <property type="component" value="Unassembled WGS sequence"/>
</dbReference>
<evidence type="ECO:0000313" key="2">
    <source>
        <dbReference type="EMBL" id="KAB3522618.1"/>
    </source>
</evidence>
<keyword evidence="1" id="KW-1133">Transmembrane helix</keyword>
<name>A0ABQ6VFM7_9CORY</name>
<feature type="transmembrane region" description="Helical" evidence="1">
    <location>
        <begin position="110"/>
        <end position="131"/>
    </location>
</feature>